<evidence type="ECO:0000256" key="4">
    <source>
        <dbReference type="ARBA" id="ARBA00022448"/>
    </source>
</evidence>
<evidence type="ECO:0000256" key="7">
    <source>
        <dbReference type="ARBA" id="ARBA00023242"/>
    </source>
</evidence>
<evidence type="ECO:0000256" key="3">
    <source>
        <dbReference type="ARBA" id="ARBA00009466"/>
    </source>
</evidence>
<gene>
    <name evidence="8" type="ORF">Taro_019699</name>
</gene>
<proteinExistence type="inferred from homology"/>
<dbReference type="GO" id="GO:0006611">
    <property type="term" value="P:protein export from nucleus"/>
    <property type="evidence" value="ECO:0007669"/>
    <property type="project" value="TreeGrafter"/>
</dbReference>
<dbReference type="PANTHER" id="PTHR12596:SF1">
    <property type="entry name" value="EXPORTIN-4"/>
    <property type="match status" value="1"/>
</dbReference>
<organism evidence="8 9">
    <name type="scientific">Colocasia esculenta</name>
    <name type="common">Wild taro</name>
    <name type="synonym">Arum esculentum</name>
    <dbReference type="NCBI Taxonomy" id="4460"/>
    <lineage>
        <taxon>Eukaryota</taxon>
        <taxon>Viridiplantae</taxon>
        <taxon>Streptophyta</taxon>
        <taxon>Embryophyta</taxon>
        <taxon>Tracheophyta</taxon>
        <taxon>Spermatophyta</taxon>
        <taxon>Magnoliopsida</taxon>
        <taxon>Liliopsida</taxon>
        <taxon>Araceae</taxon>
        <taxon>Aroideae</taxon>
        <taxon>Colocasieae</taxon>
        <taxon>Colocasia</taxon>
    </lineage>
</organism>
<dbReference type="GO" id="GO:0005049">
    <property type="term" value="F:nuclear export signal receptor activity"/>
    <property type="evidence" value="ECO:0007669"/>
    <property type="project" value="InterPro"/>
</dbReference>
<dbReference type="OrthoDB" id="5548448at2759"/>
<keyword evidence="9" id="KW-1185">Reference proteome</keyword>
<evidence type="ECO:0000256" key="2">
    <source>
        <dbReference type="ARBA" id="ARBA00004496"/>
    </source>
</evidence>
<evidence type="ECO:0000256" key="6">
    <source>
        <dbReference type="ARBA" id="ARBA00022927"/>
    </source>
</evidence>
<dbReference type="EMBL" id="NMUH01000957">
    <property type="protein sequence ID" value="MQL87164.1"/>
    <property type="molecule type" value="Genomic_DNA"/>
</dbReference>
<name>A0A843V036_COLES</name>
<evidence type="ECO:0000256" key="1">
    <source>
        <dbReference type="ARBA" id="ARBA00004123"/>
    </source>
</evidence>
<feature type="non-terminal residue" evidence="8">
    <location>
        <position position="1"/>
    </location>
</feature>
<comment type="caution">
    <text evidence="8">The sequence shown here is derived from an EMBL/GenBank/DDBJ whole genome shotgun (WGS) entry which is preliminary data.</text>
</comment>
<dbReference type="InterPro" id="IPR011989">
    <property type="entry name" value="ARM-like"/>
</dbReference>
<evidence type="ECO:0000256" key="5">
    <source>
        <dbReference type="ARBA" id="ARBA00022490"/>
    </source>
</evidence>
<sequence>RSLSEALVSSVSAMKEVEASNRYVRNLVGPMAHYIADMCSKGNLKAVAQQPDIILMISLSVSTSLLNEAKSEKYKDLRALLQLLTHLCSKDLVDFSLASPEEESTNIAEYFELLSHMLEVYPEKVAELNMEAFKHILETLDFGIHRQDTDVVDMCLRAINALASYRYREMTMGKKGIGAHGVGVHGPDGKLQEGFLAHFLHLLLELLLFGDFSMELAGSAADALLPLVLCEQDLYQLKSGKDIHICSVIFSDRRSGLGAVAATGYLGEQLVVVRQG</sequence>
<dbReference type="PANTHER" id="PTHR12596">
    <property type="entry name" value="EXPORTIN 4,7-RELATED"/>
    <property type="match status" value="1"/>
</dbReference>
<comment type="similarity">
    <text evidence="3">Belongs to the exportin family.</text>
</comment>
<dbReference type="GO" id="GO:0005737">
    <property type="term" value="C:cytoplasm"/>
    <property type="evidence" value="ECO:0007669"/>
    <property type="project" value="UniProtKB-SubCell"/>
</dbReference>
<reference evidence="8" key="1">
    <citation type="submission" date="2017-07" db="EMBL/GenBank/DDBJ databases">
        <title>Taro Niue Genome Assembly and Annotation.</title>
        <authorList>
            <person name="Atibalentja N."/>
            <person name="Keating K."/>
            <person name="Fields C.J."/>
        </authorList>
    </citation>
    <scope>NUCLEOTIDE SEQUENCE</scope>
    <source>
        <strain evidence="8">Niue_2</strain>
        <tissue evidence="8">Leaf</tissue>
    </source>
</reference>
<dbReference type="InterPro" id="IPR044189">
    <property type="entry name" value="XPO4/7-like"/>
</dbReference>
<dbReference type="Gene3D" id="1.25.10.10">
    <property type="entry name" value="Leucine-rich Repeat Variant"/>
    <property type="match status" value="1"/>
</dbReference>
<dbReference type="AlphaFoldDB" id="A0A843V036"/>
<dbReference type="GO" id="GO:0005643">
    <property type="term" value="C:nuclear pore"/>
    <property type="evidence" value="ECO:0007669"/>
    <property type="project" value="TreeGrafter"/>
</dbReference>
<protein>
    <submittedName>
        <fullName evidence="8">Uncharacterized protein</fullName>
    </submittedName>
</protein>
<keyword evidence="4" id="KW-0813">Transport</keyword>
<keyword evidence="7" id="KW-0539">Nucleus</keyword>
<evidence type="ECO:0000313" key="8">
    <source>
        <dbReference type="EMBL" id="MQL87164.1"/>
    </source>
</evidence>
<keyword evidence="5" id="KW-0963">Cytoplasm</keyword>
<accession>A0A843V036</accession>
<evidence type="ECO:0000313" key="9">
    <source>
        <dbReference type="Proteomes" id="UP000652761"/>
    </source>
</evidence>
<dbReference type="Proteomes" id="UP000652761">
    <property type="component" value="Unassembled WGS sequence"/>
</dbReference>
<comment type="subcellular location">
    <subcellularLocation>
        <location evidence="2">Cytoplasm</location>
    </subcellularLocation>
    <subcellularLocation>
        <location evidence="1">Nucleus</location>
    </subcellularLocation>
</comment>
<keyword evidence="6" id="KW-0653">Protein transport</keyword>